<dbReference type="EMBL" id="OZ075120">
    <property type="protein sequence ID" value="CAL4891456.1"/>
    <property type="molecule type" value="Genomic_DNA"/>
</dbReference>
<dbReference type="InterPro" id="IPR002182">
    <property type="entry name" value="NB-ARC"/>
</dbReference>
<dbReference type="AlphaFoldDB" id="A0ABC8VIV5"/>
<keyword evidence="2" id="KW-0433">Leucine-rich repeat</keyword>
<keyword evidence="12" id="KW-1185">Reference proteome</keyword>
<evidence type="ECO:0000259" key="8">
    <source>
        <dbReference type="Pfam" id="PF18052"/>
    </source>
</evidence>
<comment type="similarity">
    <text evidence="1">Belongs to the disease resistance NB-LRR family.</text>
</comment>
<dbReference type="InterPro" id="IPR036388">
    <property type="entry name" value="WH-like_DNA-bd_sf"/>
</dbReference>
<dbReference type="InterPro" id="IPR042197">
    <property type="entry name" value="Apaf_helical"/>
</dbReference>
<accession>A0ABC8VIV5</accession>
<dbReference type="InterPro" id="IPR038005">
    <property type="entry name" value="RX-like_CC"/>
</dbReference>
<evidence type="ECO:0000256" key="1">
    <source>
        <dbReference type="ARBA" id="ARBA00008894"/>
    </source>
</evidence>
<keyword evidence="3" id="KW-0677">Repeat</keyword>
<evidence type="ECO:0008006" key="13">
    <source>
        <dbReference type="Google" id="ProtNLM"/>
    </source>
</evidence>
<evidence type="ECO:0000256" key="6">
    <source>
        <dbReference type="ARBA" id="ARBA00023054"/>
    </source>
</evidence>
<evidence type="ECO:0000259" key="7">
    <source>
        <dbReference type="Pfam" id="PF00931"/>
    </source>
</evidence>
<feature type="domain" description="Disease resistance protein winged helix" evidence="9">
    <location>
        <begin position="435"/>
        <end position="506"/>
    </location>
</feature>
<evidence type="ECO:0000256" key="5">
    <source>
        <dbReference type="ARBA" id="ARBA00022821"/>
    </source>
</evidence>
<dbReference type="InterPro" id="IPR058922">
    <property type="entry name" value="WHD_DRP"/>
</dbReference>
<evidence type="ECO:0000259" key="10">
    <source>
        <dbReference type="Pfam" id="PF23598"/>
    </source>
</evidence>
<evidence type="ECO:0000256" key="4">
    <source>
        <dbReference type="ARBA" id="ARBA00022741"/>
    </source>
</evidence>
<evidence type="ECO:0000256" key="3">
    <source>
        <dbReference type="ARBA" id="ARBA00022737"/>
    </source>
</evidence>
<dbReference type="Pfam" id="PF23598">
    <property type="entry name" value="LRR_14"/>
    <property type="match status" value="1"/>
</dbReference>
<dbReference type="InterPro" id="IPR055414">
    <property type="entry name" value="LRR_R13L4/SHOC2-like"/>
</dbReference>
<feature type="domain" description="Disease resistance R13L4/SHOC-2-like LRR" evidence="10">
    <location>
        <begin position="554"/>
        <end position="766"/>
    </location>
</feature>
<feature type="domain" description="Disease resistance N-terminal" evidence="8">
    <location>
        <begin position="7"/>
        <end position="91"/>
    </location>
</feature>
<protein>
    <recommendedName>
        <fullName evidence="13">AAA+ ATPase domain-containing protein</fullName>
    </recommendedName>
</protein>
<organism evidence="11 12">
    <name type="scientific">Urochloa decumbens</name>
    <dbReference type="NCBI Taxonomy" id="240449"/>
    <lineage>
        <taxon>Eukaryota</taxon>
        <taxon>Viridiplantae</taxon>
        <taxon>Streptophyta</taxon>
        <taxon>Embryophyta</taxon>
        <taxon>Tracheophyta</taxon>
        <taxon>Spermatophyta</taxon>
        <taxon>Magnoliopsida</taxon>
        <taxon>Liliopsida</taxon>
        <taxon>Poales</taxon>
        <taxon>Poaceae</taxon>
        <taxon>PACMAD clade</taxon>
        <taxon>Panicoideae</taxon>
        <taxon>Panicodae</taxon>
        <taxon>Paniceae</taxon>
        <taxon>Melinidinae</taxon>
        <taxon>Urochloa</taxon>
    </lineage>
</organism>
<keyword evidence="4" id="KW-0547">Nucleotide-binding</keyword>
<dbReference type="Pfam" id="PF23559">
    <property type="entry name" value="WHD_DRP"/>
    <property type="match status" value="1"/>
</dbReference>
<dbReference type="PANTHER" id="PTHR23155">
    <property type="entry name" value="DISEASE RESISTANCE PROTEIN RP"/>
    <property type="match status" value="1"/>
</dbReference>
<dbReference type="Gene3D" id="1.20.5.4130">
    <property type="match status" value="1"/>
</dbReference>
<keyword evidence="5" id="KW-0611">Plant defense</keyword>
<dbReference type="Gene3D" id="3.80.10.10">
    <property type="entry name" value="Ribonuclease Inhibitor"/>
    <property type="match status" value="1"/>
</dbReference>
<sequence>MEIAARALSSLLPKLGTLLSEEFKLQKGVRGEIMFLKAELEIIQASLEKVSRLPAHQVEDLVKIWARDVKELSYDIEDQIEAFMVDVDARAFAEPQGFRHFIETSISLLTRAKTRRRIAIEFKDIKSRVHQVAERRKRYRFQDVVIVAQPEVVAAARSYTSVIDPRLLALYEDVARLVGIERPSEKLINLITQGEQRLKVVSIVGVGGLGKTTLANSVYQRLKEQFQCHALVSVSLKPDIRNILSSILRQISKKDAGEKEPHELIDEIRRFLMNKRYLFVIDDVWDKSAWKFIKCALIENGLGSRVIVTTRNLDVAKLSGSFVHGTIFELEPLSDADSKRLFYRRIFNNEDGCPPELKEISGKILKRCGGLPLAVVTVASLLANKLATMHEWCTVYNYMGSRHEEDGIENMRRILSLSYYDLPSHLRPCLLYLSMYPEDYEIKRHHLVQRWVAEGFIDVKPGRTLYELGVGYFNELVNRSLIQPIRVDANGSAEACRVHDVIHDLVIFLSTEENFVTRSEGLHLTSSSNKIRRLYIQNFKNGDNKLPEILNTGHVRSLALFGRGIYCIRTLSEFPVLRTLDLNDLYSCRFEILKDATSLRHLRYLPLRFRGEFGRKIVIPNEVGHLRLLKILDLRETDLEELPESIVQLRQLECLLLPRWVRMPDGISNMRYLQELSYLDIGQSPNAMYELQSIAELRILDICAIQLNKSYAQPLLQCLHDLGTQNLHSLQLFSHMEYAIDYMSDSWWVPGHLRSFRAIGCQFSQLCQGGFAHCTSSPAYPSS</sequence>
<dbReference type="FunFam" id="3.40.50.300:FF:001091">
    <property type="entry name" value="Probable disease resistance protein At1g61300"/>
    <property type="match status" value="1"/>
</dbReference>
<gene>
    <name evidence="11" type="ORF">URODEC1_LOCUS3804</name>
</gene>
<dbReference type="SUPFAM" id="SSF52540">
    <property type="entry name" value="P-loop containing nucleoside triphosphate hydrolases"/>
    <property type="match status" value="1"/>
</dbReference>
<feature type="domain" description="NB-ARC" evidence="7">
    <location>
        <begin position="182"/>
        <end position="351"/>
    </location>
</feature>
<reference evidence="11 12" key="2">
    <citation type="submission" date="2024-10" db="EMBL/GenBank/DDBJ databases">
        <authorList>
            <person name="Ryan C."/>
        </authorList>
    </citation>
    <scope>NUCLEOTIDE SEQUENCE [LARGE SCALE GENOMIC DNA]</scope>
</reference>
<dbReference type="Gene3D" id="3.40.50.300">
    <property type="entry name" value="P-loop containing nucleotide triphosphate hydrolases"/>
    <property type="match status" value="1"/>
</dbReference>
<dbReference type="InterPro" id="IPR027417">
    <property type="entry name" value="P-loop_NTPase"/>
</dbReference>
<dbReference type="SUPFAM" id="SSF52058">
    <property type="entry name" value="L domain-like"/>
    <property type="match status" value="1"/>
</dbReference>
<dbReference type="Proteomes" id="UP001497457">
    <property type="component" value="Chromosome 10rd"/>
</dbReference>
<dbReference type="Pfam" id="PF00931">
    <property type="entry name" value="NB-ARC"/>
    <property type="match status" value="1"/>
</dbReference>
<evidence type="ECO:0000313" key="12">
    <source>
        <dbReference type="Proteomes" id="UP001497457"/>
    </source>
</evidence>
<dbReference type="GO" id="GO:0009626">
    <property type="term" value="P:plant-type hypersensitive response"/>
    <property type="evidence" value="ECO:0007669"/>
    <property type="project" value="UniProtKB-ARBA"/>
</dbReference>
<evidence type="ECO:0000259" key="9">
    <source>
        <dbReference type="Pfam" id="PF23559"/>
    </source>
</evidence>
<dbReference type="InterPro" id="IPR044974">
    <property type="entry name" value="Disease_R_plants"/>
</dbReference>
<dbReference type="FunFam" id="1.10.10.10:FF:000322">
    <property type="entry name" value="Probable disease resistance protein At1g63360"/>
    <property type="match status" value="1"/>
</dbReference>
<name>A0ABC8VIV5_9POAL</name>
<proteinExistence type="inferred from homology"/>
<keyword evidence="6" id="KW-0175">Coiled coil</keyword>
<dbReference type="GO" id="GO:0042742">
    <property type="term" value="P:defense response to bacterium"/>
    <property type="evidence" value="ECO:0007669"/>
    <property type="project" value="UniProtKB-ARBA"/>
</dbReference>
<dbReference type="InterPro" id="IPR041118">
    <property type="entry name" value="Rx_N"/>
</dbReference>
<dbReference type="PRINTS" id="PR00364">
    <property type="entry name" value="DISEASERSIST"/>
</dbReference>
<evidence type="ECO:0000313" key="11">
    <source>
        <dbReference type="EMBL" id="CAL4891456.1"/>
    </source>
</evidence>
<dbReference type="GO" id="GO:0000166">
    <property type="term" value="F:nucleotide binding"/>
    <property type="evidence" value="ECO:0007669"/>
    <property type="project" value="UniProtKB-KW"/>
</dbReference>
<dbReference type="PANTHER" id="PTHR23155:SF1228">
    <property type="entry name" value="NB-ARC DOMAIN CONTAINING PROTEIN, EXPRESSED"/>
    <property type="match status" value="1"/>
</dbReference>
<dbReference type="Gene3D" id="1.10.10.10">
    <property type="entry name" value="Winged helix-like DNA-binding domain superfamily/Winged helix DNA-binding domain"/>
    <property type="match status" value="1"/>
</dbReference>
<reference evidence="12" key="1">
    <citation type="submission" date="2024-06" db="EMBL/GenBank/DDBJ databases">
        <authorList>
            <person name="Ryan C."/>
        </authorList>
    </citation>
    <scope>NUCLEOTIDE SEQUENCE [LARGE SCALE GENOMIC DNA]</scope>
</reference>
<dbReference type="GO" id="GO:0002758">
    <property type="term" value="P:innate immune response-activating signaling pathway"/>
    <property type="evidence" value="ECO:0007669"/>
    <property type="project" value="UniProtKB-ARBA"/>
</dbReference>
<evidence type="ECO:0000256" key="2">
    <source>
        <dbReference type="ARBA" id="ARBA00022614"/>
    </source>
</evidence>
<dbReference type="CDD" id="cd14798">
    <property type="entry name" value="RX-CC_like"/>
    <property type="match status" value="1"/>
</dbReference>
<dbReference type="Gene3D" id="1.10.8.430">
    <property type="entry name" value="Helical domain of apoptotic protease-activating factors"/>
    <property type="match status" value="1"/>
</dbReference>
<dbReference type="Pfam" id="PF18052">
    <property type="entry name" value="Rx_N"/>
    <property type="match status" value="1"/>
</dbReference>
<dbReference type="InterPro" id="IPR032675">
    <property type="entry name" value="LRR_dom_sf"/>
</dbReference>